<proteinExistence type="predicted"/>
<protein>
    <recommendedName>
        <fullName evidence="2">Ligase-CoA domain-containing protein</fullName>
    </recommendedName>
</protein>
<evidence type="ECO:0000313" key="1">
    <source>
        <dbReference type="EMBL" id="GAJ06889.1"/>
    </source>
</evidence>
<comment type="caution">
    <text evidence="1">The sequence shown here is derived from an EMBL/GenBank/DDBJ whole genome shotgun (WGS) entry which is preliminary data.</text>
</comment>
<dbReference type="EMBL" id="BARW01034481">
    <property type="protein sequence ID" value="GAJ06889.1"/>
    <property type="molecule type" value="Genomic_DNA"/>
</dbReference>
<feature type="non-terminal residue" evidence="1">
    <location>
        <position position="1"/>
    </location>
</feature>
<dbReference type="Gene3D" id="3.40.50.261">
    <property type="entry name" value="Succinyl-CoA synthetase domains"/>
    <property type="match status" value="1"/>
</dbReference>
<gene>
    <name evidence="1" type="ORF">S12H4_54034</name>
</gene>
<name>X1TNQ0_9ZZZZ</name>
<sequence>GRNVGVFGGGGGASVLATDELTSAGFTVPRLSPETTKELMELFGNTAGMIFKNPIDLSMVGYSQSFYDVVKRLLSYDGGGSLDFGLIHAGFGQAAWFSSSAFDIEINQFRDFVTRIHRETDKPLALVLQFLITNWDWQKALDLQRDCSEAGMPVYHSMASAAKAIDRFLSYHEAKQKLTQFA</sequence>
<dbReference type="PANTHER" id="PTHR42793">
    <property type="entry name" value="COA BINDING DOMAIN CONTAINING PROTEIN"/>
    <property type="match status" value="1"/>
</dbReference>
<dbReference type="SUPFAM" id="SSF52210">
    <property type="entry name" value="Succinyl-CoA synthetase domains"/>
    <property type="match status" value="1"/>
</dbReference>
<dbReference type="PANTHER" id="PTHR42793:SF1">
    <property type="entry name" value="PEPTIDYL-LYSINE N-ACETYLTRANSFERASE PATZ"/>
    <property type="match status" value="1"/>
</dbReference>
<evidence type="ECO:0008006" key="2">
    <source>
        <dbReference type="Google" id="ProtNLM"/>
    </source>
</evidence>
<dbReference type="InterPro" id="IPR016102">
    <property type="entry name" value="Succinyl-CoA_synth-like"/>
</dbReference>
<dbReference type="AlphaFoldDB" id="X1TNQ0"/>
<organism evidence="1">
    <name type="scientific">marine sediment metagenome</name>
    <dbReference type="NCBI Taxonomy" id="412755"/>
    <lineage>
        <taxon>unclassified sequences</taxon>
        <taxon>metagenomes</taxon>
        <taxon>ecological metagenomes</taxon>
    </lineage>
</organism>
<reference evidence="1" key="1">
    <citation type="journal article" date="2014" name="Front. Microbiol.">
        <title>High frequency of phylogenetically diverse reductive dehalogenase-homologous genes in deep subseafloor sedimentary metagenomes.</title>
        <authorList>
            <person name="Kawai M."/>
            <person name="Futagami T."/>
            <person name="Toyoda A."/>
            <person name="Takaki Y."/>
            <person name="Nishi S."/>
            <person name="Hori S."/>
            <person name="Arai W."/>
            <person name="Tsubouchi T."/>
            <person name="Morono Y."/>
            <person name="Uchiyama I."/>
            <person name="Ito T."/>
            <person name="Fujiyama A."/>
            <person name="Inagaki F."/>
            <person name="Takami H."/>
        </authorList>
    </citation>
    <scope>NUCLEOTIDE SEQUENCE</scope>
    <source>
        <strain evidence="1">Expedition CK06-06</strain>
    </source>
</reference>
<accession>X1TNQ0</accession>